<dbReference type="PANTHER" id="PTHR11738:SF186">
    <property type="entry name" value="OSTEOCLAST-ASSOCIATED IMMUNOGLOBULIN-LIKE RECEPTOR"/>
    <property type="match status" value="1"/>
</dbReference>
<evidence type="ECO:0000256" key="1">
    <source>
        <dbReference type="ARBA" id="ARBA00022737"/>
    </source>
</evidence>
<evidence type="ECO:0000313" key="6">
    <source>
        <dbReference type="EMBL" id="KAJ8796932.1"/>
    </source>
</evidence>
<dbReference type="AlphaFoldDB" id="A0AB34HY14"/>
<reference evidence="6 7" key="1">
    <citation type="submission" date="2022-11" db="EMBL/GenBank/DDBJ databases">
        <title>Whole genome sequence of Eschrichtius robustus ER-17-0199.</title>
        <authorList>
            <person name="Bruniche-Olsen A."/>
            <person name="Black A.N."/>
            <person name="Fields C.J."/>
            <person name="Walden K."/>
            <person name="Dewoody J.A."/>
        </authorList>
    </citation>
    <scope>NUCLEOTIDE SEQUENCE [LARGE SCALE GENOMIC DNA]</scope>
    <source>
        <strain evidence="6">ER-17-0199</strain>
        <tissue evidence="6">Blubber</tissue>
    </source>
</reference>
<accession>A0AB34HY14</accession>
<keyword evidence="4" id="KW-0393">Immunoglobulin domain</keyword>
<dbReference type="GO" id="GO:0002764">
    <property type="term" value="P:immune response-regulating signaling pathway"/>
    <property type="evidence" value="ECO:0007669"/>
    <property type="project" value="TreeGrafter"/>
</dbReference>
<organism evidence="6 7">
    <name type="scientific">Eschrichtius robustus</name>
    <name type="common">California gray whale</name>
    <name type="synonym">Eschrichtius gibbosus</name>
    <dbReference type="NCBI Taxonomy" id="9764"/>
    <lineage>
        <taxon>Eukaryota</taxon>
        <taxon>Metazoa</taxon>
        <taxon>Chordata</taxon>
        <taxon>Craniata</taxon>
        <taxon>Vertebrata</taxon>
        <taxon>Euteleostomi</taxon>
        <taxon>Mammalia</taxon>
        <taxon>Eutheria</taxon>
        <taxon>Laurasiatheria</taxon>
        <taxon>Artiodactyla</taxon>
        <taxon>Whippomorpha</taxon>
        <taxon>Cetacea</taxon>
        <taxon>Mysticeti</taxon>
        <taxon>Eschrichtiidae</taxon>
        <taxon>Eschrichtius</taxon>
    </lineage>
</organism>
<evidence type="ECO:0008006" key="8">
    <source>
        <dbReference type="Google" id="ProtNLM"/>
    </source>
</evidence>
<protein>
    <recommendedName>
        <fullName evidence="8">Alpha-1B-glycoprotein</fullName>
    </recommendedName>
</protein>
<proteinExistence type="predicted"/>
<dbReference type="EMBL" id="JAIQCJ010000277">
    <property type="protein sequence ID" value="KAJ8796932.1"/>
    <property type="molecule type" value="Genomic_DNA"/>
</dbReference>
<keyword evidence="7" id="KW-1185">Reference proteome</keyword>
<dbReference type="Gene3D" id="2.60.40.10">
    <property type="entry name" value="Immunoglobulins"/>
    <property type="match status" value="1"/>
</dbReference>
<dbReference type="InterPro" id="IPR050412">
    <property type="entry name" value="Ig-like_Receptors_ImmuneReg"/>
</dbReference>
<evidence type="ECO:0000256" key="4">
    <source>
        <dbReference type="ARBA" id="ARBA00023319"/>
    </source>
</evidence>
<feature type="region of interest" description="Disordered" evidence="5">
    <location>
        <begin position="1"/>
        <end position="53"/>
    </location>
</feature>
<feature type="non-terminal residue" evidence="6">
    <location>
        <position position="311"/>
    </location>
</feature>
<evidence type="ECO:0000256" key="5">
    <source>
        <dbReference type="SAM" id="MobiDB-lite"/>
    </source>
</evidence>
<dbReference type="FunFam" id="2.60.40.10:FF:000033">
    <property type="entry name" value="Killer cell immunoglobulin-like receptor"/>
    <property type="match status" value="1"/>
</dbReference>
<dbReference type="PANTHER" id="PTHR11738">
    <property type="entry name" value="MHC CLASS I NK CELL RECEPTOR"/>
    <property type="match status" value="1"/>
</dbReference>
<evidence type="ECO:0000256" key="3">
    <source>
        <dbReference type="ARBA" id="ARBA00023180"/>
    </source>
</evidence>
<dbReference type="InterPro" id="IPR036179">
    <property type="entry name" value="Ig-like_dom_sf"/>
</dbReference>
<keyword evidence="1" id="KW-0677">Repeat</keyword>
<name>A0AB34HY14_ESCRO</name>
<comment type="caution">
    <text evidence="6">The sequence shown here is derived from an EMBL/GenBank/DDBJ whole genome shotgun (WGS) entry which is preliminary data.</text>
</comment>
<dbReference type="InterPro" id="IPR013783">
    <property type="entry name" value="Ig-like_fold"/>
</dbReference>
<dbReference type="SUPFAM" id="SSF48726">
    <property type="entry name" value="Immunoglobulin"/>
    <property type="match status" value="1"/>
</dbReference>
<gene>
    <name evidence="6" type="ORF">J1605_017659</name>
</gene>
<keyword evidence="2" id="KW-1015">Disulfide bond</keyword>
<evidence type="ECO:0000256" key="2">
    <source>
        <dbReference type="ARBA" id="ARBA00023157"/>
    </source>
</evidence>
<dbReference type="Proteomes" id="UP001159641">
    <property type="component" value="Unassembled WGS sequence"/>
</dbReference>
<sequence>MVGHTLRNQPALEEESAPGKSQDAPAGGPQDAKRRKPRHGRIPPRPAHLRHCTSGGPTWGLGLAWALPAAFTCPKVSGDPSTAQLLGEERRGLAQGNVPGGQAPTCLISFTPNAELTVTPPTAQVHAQNAVNHNTETPEATSALCPGPLEPCFPGNTNELRGQCPAPSLHRPTLPAALAGPYHPADTPGAAVRLTMSARVALLLLWGLALNPVTEEAVFFDTRPTLWAEAESLLEPWANVTLTCQSPLWTLEFQLLKDGVAQELVHLGSPATEYRFPLGAVTGDTRGLYRCHYSMDSGRTSLSNLVEVTGA</sequence>
<feature type="compositionally biased region" description="Basic residues" evidence="5">
    <location>
        <begin position="33"/>
        <end position="51"/>
    </location>
</feature>
<keyword evidence="3" id="KW-0325">Glycoprotein</keyword>
<evidence type="ECO:0000313" key="7">
    <source>
        <dbReference type="Proteomes" id="UP001159641"/>
    </source>
</evidence>